<name>A0A1I6LPJ4_9SPHN</name>
<dbReference type="AlphaFoldDB" id="A0A1I6LPJ4"/>
<keyword evidence="2" id="KW-1185">Reference proteome</keyword>
<organism evidence="1 2">
    <name type="scientific">Sphingomonas jatrophae</name>
    <dbReference type="NCBI Taxonomy" id="1166337"/>
    <lineage>
        <taxon>Bacteria</taxon>
        <taxon>Pseudomonadati</taxon>
        <taxon>Pseudomonadota</taxon>
        <taxon>Alphaproteobacteria</taxon>
        <taxon>Sphingomonadales</taxon>
        <taxon>Sphingomonadaceae</taxon>
        <taxon>Sphingomonas</taxon>
    </lineage>
</organism>
<evidence type="ECO:0000313" key="2">
    <source>
        <dbReference type="Proteomes" id="UP000198824"/>
    </source>
</evidence>
<accession>A0A1I6LPJ4</accession>
<dbReference type="STRING" id="1166337.SAMN05192580_3092"/>
<dbReference type="Proteomes" id="UP000198824">
    <property type="component" value="Unassembled WGS sequence"/>
</dbReference>
<protein>
    <submittedName>
        <fullName evidence="1">Uncharacterized protein</fullName>
    </submittedName>
</protein>
<reference evidence="1 2" key="1">
    <citation type="submission" date="2016-10" db="EMBL/GenBank/DDBJ databases">
        <authorList>
            <person name="de Groot N.N."/>
        </authorList>
    </citation>
    <scope>NUCLEOTIDE SEQUENCE [LARGE SCALE GENOMIC DNA]</scope>
    <source>
        <strain evidence="1 2">S5-249</strain>
    </source>
</reference>
<proteinExistence type="predicted"/>
<gene>
    <name evidence="1" type="ORF">SAMN05192580_3092</name>
</gene>
<dbReference type="EMBL" id="FOZG01000002">
    <property type="protein sequence ID" value="SFS05396.1"/>
    <property type="molecule type" value="Genomic_DNA"/>
</dbReference>
<evidence type="ECO:0000313" key="1">
    <source>
        <dbReference type="EMBL" id="SFS05396.1"/>
    </source>
</evidence>
<sequence length="104" mass="12054">MKNPDWVRQFKCWDVPQAWFNDLVVRLLQRWGTLYIIQPYRAQEKCSPSCMNAQGHECQCSCMGENHGSGGPGAGWFVVSEAFATRWGEEELAWRLLRKGTPYR</sequence>